<proteinExistence type="predicted"/>
<dbReference type="SUPFAM" id="SSF54277">
    <property type="entry name" value="CAD &amp; PB1 domains"/>
    <property type="match status" value="2"/>
</dbReference>
<evidence type="ECO:0000313" key="3">
    <source>
        <dbReference type="Proteomes" id="UP000467840"/>
    </source>
</evidence>
<evidence type="ECO:0000259" key="1">
    <source>
        <dbReference type="SMART" id="SM00666"/>
    </source>
</evidence>
<reference evidence="2 3" key="1">
    <citation type="journal article" date="2020" name="Mol. Plant">
        <title>The Chromosome-Based Rubber Tree Genome Provides New Insights into Spurge Genome Evolution and Rubber Biosynthesis.</title>
        <authorList>
            <person name="Liu J."/>
            <person name="Shi C."/>
            <person name="Shi C.C."/>
            <person name="Li W."/>
            <person name="Zhang Q.J."/>
            <person name="Zhang Y."/>
            <person name="Li K."/>
            <person name="Lu H.F."/>
            <person name="Shi C."/>
            <person name="Zhu S.T."/>
            <person name="Xiao Z.Y."/>
            <person name="Nan H."/>
            <person name="Yue Y."/>
            <person name="Zhu X.G."/>
            <person name="Wu Y."/>
            <person name="Hong X.N."/>
            <person name="Fan G.Y."/>
            <person name="Tong Y."/>
            <person name="Zhang D."/>
            <person name="Mao C.L."/>
            <person name="Liu Y.L."/>
            <person name="Hao S.J."/>
            <person name="Liu W.Q."/>
            <person name="Lv M.Q."/>
            <person name="Zhang H.B."/>
            <person name="Liu Y."/>
            <person name="Hu-Tang G.R."/>
            <person name="Wang J.P."/>
            <person name="Wang J.H."/>
            <person name="Sun Y.H."/>
            <person name="Ni S.B."/>
            <person name="Chen W.B."/>
            <person name="Zhang X.C."/>
            <person name="Jiao Y.N."/>
            <person name="Eichler E.E."/>
            <person name="Li G.H."/>
            <person name="Liu X."/>
            <person name="Gao L.Z."/>
        </authorList>
    </citation>
    <scope>NUCLEOTIDE SEQUENCE [LARGE SCALE GENOMIC DNA]</scope>
    <source>
        <strain evidence="3">cv. GT1</strain>
        <tissue evidence="2">Leaf</tissue>
    </source>
</reference>
<dbReference type="PANTHER" id="PTHR31066">
    <property type="entry name" value="OS05G0427100 PROTEIN-RELATED"/>
    <property type="match status" value="1"/>
</dbReference>
<organism evidence="2 3">
    <name type="scientific">Hevea brasiliensis</name>
    <name type="common">Para rubber tree</name>
    <name type="synonym">Siphonia brasiliensis</name>
    <dbReference type="NCBI Taxonomy" id="3981"/>
    <lineage>
        <taxon>Eukaryota</taxon>
        <taxon>Viridiplantae</taxon>
        <taxon>Streptophyta</taxon>
        <taxon>Embryophyta</taxon>
        <taxon>Tracheophyta</taxon>
        <taxon>Spermatophyta</taxon>
        <taxon>Magnoliopsida</taxon>
        <taxon>eudicotyledons</taxon>
        <taxon>Gunneridae</taxon>
        <taxon>Pentapetalae</taxon>
        <taxon>rosids</taxon>
        <taxon>fabids</taxon>
        <taxon>Malpighiales</taxon>
        <taxon>Euphorbiaceae</taxon>
        <taxon>Crotonoideae</taxon>
        <taxon>Micrandreae</taxon>
        <taxon>Hevea</taxon>
    </lineage>
</organism>
<dbReference type="EMBL" id="JAAGAX010000003">
    <property type="protein sequence ID" value="KAF2319854.1"/>
    <property type="molecule type" value="Genomic_DNA"/>
</dbReference>
<accession>A0A6A6N3G6</accession>
<keyword evidence="3" id="KW-1185">Reference proteome</keyword>
<dbReference type="SMART" id="SM00666">
    <property type="entry name" value="PB1"/>
    <property type="match status" value="1"/>
</dbReference>
<dbReference type="InterPro" id="IPR000270">
    <property type="entry name" value="PB1_dom"/>
</dbReference>
<dbReference type="Pfam" id="PF00564">
    <property type="entry name" value="PB1"/>
    <property type="match status" value="1"/>
</dbReference>
<dbReference type="PANTHER" id="PTHR31066:SF66">
    <property type="entry name" value="PB1 DOMAIN-CONTAINING PROTEIN"/>
    <property type="match status" value="1"/>
</dbReference>
<dbReference type="InterPro" id="IPR053198">
    <property type="entry name" value="Gynoecium_Dev_Regulator"/>
</dbReference>
<gene>
    <name evidence="2" type="ORF">GH714_019646</name>
</gene>
<sequence length="332" mass="37186">MLISIKSDEELALLIEEYDRCCPGAKIRAILSTPKSLKTVSPPPSAPASVDFYPVKSPFCLRLSTIWKLFTGDQISIGVYKDFGRVCYNPFHRQGKQDSAVETLGVMDKETLDFSIVTLTGTRIDWNYTLKRNMVCDSEPKRSADTIKFLCSYGGKILPRPVDGKLRYIGGLTRILAVDRSISFTELIIKLEEFCGYSVQLKCQLPNGNLEMLISIKSDEELALLIEEYDRCCPGAKIRAILSAPKSLKTVSPPPSAPASVDFYPVKSPFYAFGCRRFGSYSPAIRYPIGVYKDFGRVCYNPFHRQGKQEFCCGDPRCNGQGNPRFQHCGPY</sequence>
<dbReference type="Gene3D" id="3.10.20.90">
    <property type="entry name" value="Phosphatidylinositol 3-kinase Catalytic Subunit, Chain A, domain 1"/>
    <property type="match status" value="1"/>
</dbReference>
<feature type="domain" description="PB1" evidence="1">
    <location>
        <begin position="161"/>
        <end position="245"/>
    </location>
</feature>
<dbReference type="CDD" id="cd06410">
    <property type="entry name" value="PB1_UP2"/>
    <property type="match status" value="1"/>
</dbReference>
<dbReference type="Proteomes" id="UP000467840">
    <property type="component" value="Chromosome 10"/>
</dbReference>
<evidence type="ECO:0000313" key="2">
    <source>
        <dbReference type="EMBL" id="KAF2319854.1"/>
    </source>
</evidence>
<comment type="caution">
    <text evidence="2">The sequence shown here is derived from an EMBL/GenBank/DDBJ whole genome shotgun (WGS) entry which is preliminary data.</text>
</comment>
<name>A0A6A6N3G6_HEVBR</name>
<dbReference type="AlphaFoldDB" id="A0A6A6N3G6"/>
<protein>
    <recommendedName>
        <fullName evidence="1">PB1 domain-containing protein</fullName>
    </recommendedName>
</protein>